<evidence type="ECO:0000313" key="1">
    <source>
        <dbReference type="EMBL" id="MFD2965312.1"/>
    </source>
</evidence>
<keyword evidence="2" id="KW-1185">Reference proteome</keyword>
<reference evidence="2" key="1">
    <citation type="journal article" date="2019" name="Int. J. Syst. Evol. Microbiol.">
        <title>The Global Catalogue of Microorganisms (GCM) 10K type strain sequencing project: providing services to taxonomists for standard genome sequencing and annotation.</title>
        <authorList>
            <consortium name="The Broad Institute Genomics Platform"/>
            <consortium name="The Broad Institute Genome Sequencing Center for Infectious Disease"/>
            <person name="Wu L."/>
            <person name="Ma J."/>
        </authorList>
    </citation>
    <scope>NUCLEOTIDE SEQUENCE [LARGE SCALE GENOMIC DNA]</scope>
    <source>
        <strain evidence="2">KCTC 23098</strain>
    </source>
</reference>
<organism evidence="1 2">
    <name type="scientific">Olivibacter jilunii</name>
    <dbReference type="NCBI Taxonomy" id="985016"/>
    <lineage>
        <taxon>Bacteria</taxon>
        <taxon>Pseudomonadati</taxon>
        <taxon>Bacteroidota</taxon>
        <taxon>Sphingobacteriia</taxon>
        <taxon>Sphingobacteriales</taxon>
        <taxon>Sphingobacteriaceae</taxon>
        <taxon>Olivibacter</taxon>
    </lineage>
</organism>
<dbReference type="RefSeq" id="WP_377613288.1">
    <property type="nucleotide sequence ID" value="NZ_JBHUPA010000029.1"/>
</dbReference>
<proteinExistence type="predicted"/>
<protein>
    <submittedName>
        <fullName evidence="1">Uncharacterized protein</fullName>
    </submittedName>
</protein>
<gene>
    <name evidence="1" type="ORF">ACFS6J_26160</name>
</gene>
<name>A0ABW6B8P3_9SPHI</name>
<sequence>MTIKNQTVKAACTFAKDLGPKLNPAEPLPHARPPFASSHDFLPAAILNLFDAQFHEAVVPCALEPRVSTAVPKRVCGLVCGGSNRQFRMPLHWISSEAYRIK</sequence>
<comment type="caution">
    <text evidence="1">The sequence shown here is derived from an EMBL/GenBank/DDBJ whole genome shotgun (WGS) entry which is preliminary data.</text>
</comment>
<evidence type="ECO:0000313" key="2">
    <source>
        <dbReference type="Proteomes" id="UP001597560"/>
    </source>
</evidence>
<dbReference type="Proteomes" id="UP001597560">
    <property type="component" value="Unassembled WGS sequence"/>
</dbReference>
<accession>A0ABW6B8P3</accession>
<dbReference type="EMBL" id="JBHUPA010000029">
    <property type="protein sequence ID" value="MFD2965312.1"/>
    <property type="molecule type" value="Genomic_DNA"/>
</dbReference>